<dbReference type="AlphaFoldDB" id="I3ST19"/>
<dbReference type="PANTHER" id="PTHR36350:SF3">
    <property type="entry name" value="TRANSMEMBRANE PROTEIN"/>
    <property type="match status" value="1"/>
</dbReference>
<dbReference type="EMBL" id="BT143617">
    <property type="protein sequence ID" value="AFK43411.1"/>
    <property type="molecule type" value="mRNA"/>
</dbReference>
<evidence type="ECO:0000313" key="2">
    <source>
        <dbReference type="EMBL" id="AFK43411.1"/>
    </source>
</evidence>
<reference evidence="2" key="1">
    <citation type="submission" date="2012-05" db="EMBL/GenBank/DDBJ databases">
        <authorList>
            <person name="Krishnakumar V."/>
            <person name="Cheung F."/>
            <person name="Xiao Y."/>
            <person name="Chan A."/>
            <person name="Moskal W.A."/>
            <person name="Town C.D."/>
        </authorList>
    </citation>
    <scope>NUCLEOTIDE SEQUENCE</scope>
</reference>
<dbReference type="ExpressionAtlas" id="I3ST19">
    <property type="expression patterns" value="differential"/>
</dbReference>
<protein>
    <recommendedName>
        <fullName evidence="3">Transmembrane protein</fullName>
    </recommendedName>
</protein>
<keyword evidence="1" id="KW-0812">Transmembrane</keyword>
<keyword evidence="1" id="KW-1133">Transmembrane helix</keyword>
<keyword evidence="1" id="KW-0472">Membrane</keyword>
<dbReference type="PANTHER" id="PTHR36350">
    <property type="entry name" value="TRANSMEMBRANE PROTEIN"/>
    <property type="match status" value="1"/>
</dbReference>
<name>I3ST19_MEDTR</name>
<evidence type="ECO:0008006" key="3">
    <source>
        <dbReference type="Google" id="ProtNLM"/>
    </source>
</evidence>
<proteinExistence type="evidence at transcript level"/>
<evidence type="ECO:0000256" key="1">
    <source>
        <dbReference type="SAM" id="Phobius"/>
    </source>
</evidence>
<feature type="transmembrane region" description="Helical" evidence="1">
    <location>
        <begin position="38"/>
        <end position="57"/>
    </location>
</feature>
<organism evidence="2">
    <name type="scientific">Medicago truncatula</name>
    <name type="common">Barrel medic</name>
    <name type="synonym">Medicago tribuloides</name>
    <dbReference type="NCBI Taxonomy" id="3880"/>
    <lineage>
        <taxon>Eukaryota</taxon>
        <taxon>Viridiplantae</taxon>
        <taxon>Streptophyta</taxon>
        <taxon>Embryophyta</taxon>
        <taxon>Tracheophyta</taxon>
        <taxon>Spermatophyta</taxon>
        <taxon>Magnoliopsida</taxon>
        <taxon>eudicotyledons</taxon>
        <taxon>Gunneridae</taxon>
        <taxon>Pentapetalae</taxon>
        <taxon>rosids</taxon>
        <taxon>fabids</taxon>
        <taxon>Fabales</taxon>
        <taxon>Fabaceae</taxon>
        <taxon>Papilionoideae</taxon>
        <taxon>50 kb inversion clade</taxon>
        <taxon>NPAAA clade</taxon>
        <taxon>Hologalegina</taxon>
        <taxon>IRL clade</taxon>
        <taxon>Trifolieae</taxon>
        <taxon>Medicago</taxon>
    </lineage>
</organism>
<sequence length="219" mass="25330">MNQLAERLINLSLSSNYHEDMRKFILAFISKYDLNIKTATLAVVIVILGSLYLSTYGSNRRSKVKLKPKPEHFDRTRSWIVREIHSGKPILDRLKEDFNKARVNPATLKHTKKVLKALLNEEYLDLVKIQQAAEKLEMSGSEDSAVEVLERAVEKAENANKPHEVYEIEMFLVEMLIYKGELDRALNRTCLKDDSLKDARRPLYKAIIYQMKGKHGKSR</sequence>
<accession>I3ST19</accession>